<dbReference type="GO" id="GO:0005802">
    <property type="term" value="C:trans-Golgi network"/>
    <property type="evidence" value="ECO:0007669"/>
    <property type="project" value="TreeGrafter"/>
</dbReference>
<dbReference type="GO" id="GO:0001881">
    <property type="term" value="P:receptor recycling"/>
    <property type="evidence" value="ECO:0007669"/>
    <property type="project" value="TreeGrafter"/>
</dbReference>
<accession>X6MKU6</accession>
<feature type="region of interest" description="Disordered" evidence="3">
    <location>
        <begin position="586"/>
        <end position="620"/>
    </location>
</feature>
<sequence length="951" mass="108110">EISAAEELQKKSETLANKTESLLSTYVIGPYVEMSENVLDKTEMELQKILDEMGNTTDLCSELFPSERRASIRGSVMTTNNPNLKKNIVYQIHTTVKAVEHTLKRLKDRELASEEQQKTALNRKDQEISNLQRENAELQLFHSNALEEKDARIRQLENELNELRMQKANQDVKPRVSVDENIQKKVDYLTKLGTNQEFVETPRIIGIPKEIDMFFCDKVCIVFSFVFQHEQTQTDWRNGTGTTRTFWRKALRVGSQLDGLDDCLLWWTAHVVEVRANQLKIRYDGFDASYDDWVDRGSARLAPYMTKASGGKQQHNMEVEARSRHIAPDSLLCLKTGNAILQRITDKRPQGHFSILDMKETRRLQYNDTTTTASKKSGLPDNPVLTSVGSNGAHAVGNSNASKGSNNSNMSNNGGNGANNGEVHGFEIVTPHRIWRFRCESDQIATEWIGTIHALCKGVETGKIKILSFFFFKKKKRFKKWSHVCPITTLFFFFLLFVICYKPSAGSTATTTATGTATATATANSISFSMSSSKSNLSKTKGSLLADSSSANLKNEFSALSIQLETSNHPPLTRADFNGVIRVGDIQGGDDMDMEDKKEADNLSEDERETSVEDEKMTMQTDIPLKDRNDEEIVYSGWMQKQGLVNTNWNLRWFELVKKVQSSSSNGKEAKENESANGQENEDKKKSDKEVLLWLRWRETIDAIKGKGHGKINTNVRHINLKHVKMVQDFQYTPESRQRTEIPTKFGFELVTPQRTYLFACTSKRDRTNWVKRIRHILNLSGNEKRVEQQRSTARKIQDLMMQTGKDLGRKLKLYPEWAPVYDVVRPDEVDVQMVEEGPPVANRQINRQMSAGNLDLRSAGQNSTSSNKAGGIFQRTASSNFAWSKNANNKSGQIFKIMQRPKSHTEIAREIGTFFVLFFLLFFANYIHIFKSTLSGKKYQKIQQLKLVKQ</sequence>
<dbReference type="Proteomes" id="UP000023152">
    <property type="component" value="Unassembled WGS sequence"/>
</dbReference>
<evidence type="ECO:0000313" key="7">
    <source>
        <dbReference type="Proteomes" id="UP000023152"/>
    </source>
</evidence>
<dbReference type="InterPro" id="IPR011993">
    <property type="entry name" value="PH-like_dom_sf"/>
</dbReference>
<proteinExistence type="predicted"/>
<evidence type="ECO:0000256" key="1">
    <source>
        <dbReference type="ARBA" id="ARBA00022553"/>
    </source>
</evidence>
<dbReference type="EMBL" id="ASPP01020019">
    <property type="protein sequence ID" value="ETO14459.1"/>
    <property type="molecule type" value="Genomic_DNA"/>
</dbReference>
<dbReference type="SMART" id="SM00233">
    <property type="entry name" value="PH"/>
    <property type="match status" value="2"/>
</dbReference>
<dbReference type="GO" id="GO:0005829">
    <property type="term" value="C:cytosol"/>
    <property type="evidence" value="ECO:0007669"/>
    <property type="project" value="GOC"/>
</dbReference>
<feature type="region of interest" description="Disordered" evidence="3">
    <location>
        <begin position="663"/>
        <end position="685"/>
    </location>
</feature>
<dbReference type="InterPro" id="IPR001849">
    <property type="entry name" value="PH_domain"/>
</dbReference>
<feature type="non-terminal residue" evidence="6">
    <location>
        <position position="1"/>
    </location>
</feature>
<comment type="caution">
    <text evidence="6">The sequence shown here is derived from an EMBL/GenBank/DDBJ whole genome shotgun (WGS) entry which is preliminary data.</text>
</comment>
<keyword evidence="7" id="KW-1185">Reference proteome</keyword>
<keyword evidence="4" id="KW-1133">Transmembrane helix</keyword>
<dbReference type="GO" id="GO:0042147">
    <property type="term" value="P:retrograde transport, endosome to Golgi"/>
    <property type="evidence" value="ECO:0007669"/>
    <property type="project" value="TreeGrafter"/>
</dbReference>
<dbReference type="Pfam" id="PF02820">
    <property type="entry name" value="MBT"/>
    <property type="match status" value="1"/>
</dbReference>
<dbReference type="InterPro" id="IPR045188">
    <property type="entry name" value="Boi1/Boi2-like"/>
</dbReference>
<dbReference type="OrthoDB" id="8188861at2759"/>
<dbReference type="Gene3D" id="2.30.29.30">
    <property type="entry name" value="Pleckstrin-homology domain (PH domain)/Phosphotyrosine-binding domain (PTB)"/>
    <property type="match status" value="2"/>
</dbReference>
<feature type="compositionally biased region" description="Low complexity" evidence="3">
    <location>
        <begin position="397"/>
        <end position="413"/>
    </location>
</feature>
<dbReference type="AlphaFoldDB" id="X6MKU6"/>
<dbReference type="PANTHER" id="PTHR22902:SF27">
    <property type="entry name" value="PLECKSTRIN HOMOLOGY DOMAIN-CONTAINING FAMILY A MEMBER 3"/>
    <property type="match status" value="1"/>
</dbReference>
<reference evidence="6 7" key="1">
    <citation type="journal article" date="2013" name="Curr. Biol.">
        <title>The Genome of the Foraminiferan Reticulomyxa filosa.</title>
        <authorList>
            <person name="Glockner G."/>
            <person name="Hulsmann N."/>
            <person name="Schleicher M."/>
            <person name="Noegel A.A."/>
            <person name="Eichinger L."/>
            <person name="Gallinger C."/>
            <person name="Pawlowski J."/>
            <person name="Sierra R."/>
            <person name="Euteneuer U."/>
            <person name="Pillet L."/>
            <person name="Moustafa A."/>
            <person name="Platzer M."/>
            <person name="Groth M."/>
            <person name="Szafranski K."/>
            <person name="Schliwa M."/>
        </authorList>
    </citation>
    <scope>NUCLEOTIDE SEQUENCE [LARGE SCALE GENOMIC DNA]</scope>
</reference>
<protein>
    <recommendedName>
        <fullName evidence="5">PH domain-containing protein</fullName>
    </recommendedName>
</protein>
<dbReference type="PANTHER" id="PTHR22902">
    <property type="entry name" value="SESQUIPEDALIAN"/>
    <property type="match status" value="1"/>
</dbReference>
<dbReference type="GO" id="GO:0055037">
    <property type="term" value="C:recycling endosome"/>
    <property type="evidence" value="ECO:0007669"/>
    <property type="project" value="TreeGrafter"/>
</dbReference>
<dbReference type="Gene3D" id="2.30.30.140">
    <property type="match status" value="1"/>
</dbReference>
<feature type="coiled-coil region" evidence="2">
    <location>
        <begin position="104"/>
        <end position="173"/>
    </location>
</feature>
<feature type="region of interest" description="Disordered" evidence="3">
    <location>
        <begin position="392"/>
        <end position="418"/>
    </location>
</feature>
<evidence type="ECO:0000256" key="4">
    <source>
        <dbReference type="SAM" id="Phobius"/>
    </source>
</evidence>
<evidence type="ECO:0000256" key="2">
    <source>
        <dbReference type="SAM" id="Coils"/>
    </source>
</evidence>
<gene>
    <name evidence="6" type="ORF">RFI_22910</name>
</gene>
<keyword evidence="4" id="KW-0812">Transmembrane</keyword>
<dbReference type="SUPFAM" id="SSF50729">
    <property type="entry name" value="PH domain-like"/>
    <property type="match status" value="2"/>
</dbReference>
<dbReference type="CDD" id="cd20104">
    <property type="entry name" value="MBT_PHF20L1-like"/>
    <property type="match status" value="1"/>
</dbReference>
<dbReference type="GO" id="GO:0006355">
    <property type="term" value="P:regulation of DNA-templated transcription"/>
    <property type="evidence" value="ECO:0007669"/>
    <property type="project" value="InterPro"/>
</dbReference>
<evidence type="ECO:0000256" key="3">
    <source>
        <dbReference type="SAM" id="MobiDB-lite"/>
    </source>
</evidence>
<dbReference type="Pfam" id="PF00169">
    <property type="entry name" value="PH"/>
    <property type="match status" value="1"/>
</dbReference>
<dbReference type="GO" id="GO:0005769">
    <property type="term" value="C:early endosome"/>
    <property type="evidence" value="ECO:0007669"/>
    <property type="project" value="TreeGrafter"/>
</dbReference>
<keyword evidence="4" id="KW-0472">Membrane</keyword>
<keyword evidence="1" id="KW-0597">Phosphoprotein</keyword>
<feature type="transmembrane region" description="Helical" evidence="4">
    <location>
        <begin position="912"/>
        <end position="931"/>
    </location>
</feature>
<dbReference type="GO" id="GO:0007032">
    <property type="term" value="P:endosome organization"/>
    <property type="evidence" value="ECO:0007669"/>
    <property type="project" value="TreeGrafter"/>
</dbReference>
<dbReference type="GO" id="GO:0005634">
    <property type="term" value="C:nucleus"/>
    <property type="evidence" value="ECO:0007669"/>
    <property type="project" value="InterPro"/>
</dbReference>
<evidence type="ECO:0000313" key="6">
    <source>
        <dbReference type="EMBL" id="ETO14459.1"/>
    </source>
</evidence>
<dbReference type="PROSITE" id="PS50003">
    <property type="entry name" value="PH_DOMAIN"/>
    <property type="match status" value="1"/>
</dbReference>
<organism evidence="6 7">
    <name type="scientific">Reticulomyxa filosa</name>
    <dbReference type="NCBI Taxonomy" id="46433"/>
    <lineage>
        <taxon>Eukaryota</taxon>
        <taxon>Sar</taxon>
        <taxon>Rhizaria</taxon>
        <taxon>Retaria</taxon>
        <taxon>Foraminifera</taxon>
        <taxon>Monothalamids</taxon>
        <taxon>Reticulomyxidae</taxon>
        <taxon>Reticulomyxa</taxon>
    </lineage>
</organism>
<dbReference type="SUPFAM" id="SSF63748">
    <property type="entry name" value="Tudor/PWWP/MBT"/>
    <property type="match status" value="1"/>
</dbReference>
<dbReference type="InterPro" id="IPR004092">
    <property type="entry name" value="Mbt"/>
</dbReference>
<keyword evidence="2" id="KW-0175">Coiled coil</keyword>
<evidence type="ECO:0000259" key="5">
    <source>
        <dbReference type="PROSITE" id="PS50003"/>
    </source>
</evidence>
<feature type="domain" description="PH" evidence="5">
    <location>
        <begin position="632"/>
        <end position="779"/>
    </location>
</feature>
<name>X6MKU6_RETFI</name>